<keyword evidence="1" id="KW-0732">Signal</keyword>
<evidence type="ECO:0000256" key="1">
    <source>
        <dbReference type="SAM" id="SignalP"/>
    </source>
</evidence>
<comment type="caution">
    <text evidence="2">The sequence shown here is derived from an EMBL/GenBank/DDBJ whole genome shotgun (WGS) entry which is preliminary data.</text>
</comment>
<organism evidence="2 3">
    <name type="scientific">Winogradskyella vincentii</name>
    <dbReference type="NCBI Taxonomy" id="2877122"/>
    <lineage>
        <taxon>Bacteria</taxon>
        <taxon>Pseudomonadati</taxon>
        <taxon>Bacteroidota</taxon>
        <taxon>Flavobacteriia</taxon>
        <taxon>Flavobacteriales</taxon>
        <taxon>Flavobacteriaceae</taxon>
        <taxon>Winogradskyella</taxon>
    </lineage>
</organism>
<gene>
    <name evidence="2" type="ORF">LBV24_00190</name>
</gene>
<feature type="signal peptide" evidence="1">
    <location>
        <begin position="1"/>
        <end position="20"/>
    </location>
</feature>
<proteinExistence type="predicted"/>
<accession>A0ABS7XVE6</accession>
<reference evidence="3" key="1">
    <citation type="submission" date="2023-07" db="EMBL/GenBank/DDBJ databases">
        <authorList>
            <person name="Yue Y."/>
        </authorList>
    </citation>
    <scope>NUCLEOTIDE SEQUENCE [LARGE SCALE GENOMIC DNA]</scope>
    <source>
        <strain evidence="3">2Y89</strain>
    </source>
</reference>
<dbReference type="RefSeq" id="WP_224476589.1">
    <property type="nucleotide sequence ID" value="NZ_JAIUJS010000001.1"/>
</dbReference>
<feature type="chain" id="PRO_5045482924" evidence="1">
    <location>
        <begin position="21"/>
        <end position="299"/>
    </location>
</feature>
<name>A0ABS7XVE6_9FLAO</name>
<dbReference type="Proteomes" id="UP001198402">
    <property type="component" value="Unassembled WGS sequence"/>
</dbReference>
<sequence>MKKHILLVLFILSCVGQLTAQQWMRSLDIAQKLALVQNKMVLMVWEESTYYDYPVVVQDNRGRYLVIPNLFSDEKLSPLIWQNFVPVIVNEDEYADLYLKIKGKRKQSYIDKFNDDSIKIMDINGNILNVNNYTEELQDITKIIEAYALNTQFISSELTNYYKQQSFYSAYFLASKYLELTLYTREDTRSKIVDLSNIYLEEAIQFAQNAKSDGKASLLYRCELLSIQQYLYLKRPKKVLRMLKKLEKSEVTENNEALLAFLYYTANKCLKDDESAEVWKSKVSSLNLKKAEKIININL</sequence>
<protein>
    <submittedName>
        <fullName evidence="2">Uncharacterized protein</fullName>
    </submittedName>
</protein>
<dbReference type="EMBL" id="JAIUJS010000001">
    <property type="protein sequence ID" value="MCA0151613.1"/>
    <property type="molecule type" value="Genomic_DNA"/>
</dbReference>
<keyword evidence="3" id="KW-1185">Reference proteome</keyword>
<evidence type="ECO:0000313" key="2">
    <source>
        <dbReference type="EMBL" id="MCA0151613.1"/>
    </source>
</evidence>
<evidence type="ECO:0000313" key="3">
    <source>
        <dbReference type="Proteomes" id="UP001198402"/>
    </source>
</evidence>